<name>A0A5B9QMU9_9BACT</name>
<gene>
    <name evidence="2" type="ORF">Pr1d_26210</name>
</gene>
<feature type="compositionally biased region" description="Polar residues" evidence="1">
    <location>
        <begin position="265"/>
        <end position="276"/>
    </location>
</feature>
<feature type="compositionally biased region" description="Low complexity" evidence="1">
    <location>
        <begin position="370"/>
        <end position="380"/>
    </location>
</feature>
<evidence type="ECO:0000313" key="3">
    <source>
        <dbReference type="Proteomes" id="UP000323917"/>
    </source>
</evidence>
<evidence type="ECO:0000256" key="1">
    <source>
        <dbReference type="SAM" id="MobiDB-lite"/>
    </source>
</evidence>
<evidence type="ECO:0000313" key="2">
    <source>
        <dbReference type="EMBL" id="QEG35323.1"/>
    </source>
</evidence>
<feature type="region of interest" description="Disordered" evidence="1">
    <location>
        <begin position="265"/>
        <end position="300"/>
    </location>
</feature>
<protein>
    <recommendedName>
        <fullName evidence="4">SH3b domain-containing protein</fullName>
    </recommendedName>
</protein>
<organism evidence="2 3">
    <name type="scientific">Bythopirellula goksoeyrii</name>
    <dbReference type="NCBI Taxonomy" id="1400387"/>
    <lineage>
        <taxon>Bacteria</taxon>
        <taxon>Pseudomonadati</taxon>
        <taxon>Planctomycetota</taxon>
        <taxon>Planctomycetia</taxon>
        <taxon>Pirellulales</taxon>
        <taxon>Lacipirellulaceae</taxon>
        <taxon>Bythopirellula</taxon>
    </lineage>
</organism>
<dbReference type="EMBL" id="CP042913">
    <property type="protein sequence ID" value="QEG35323.1"/>
    <property type="molecule type" value="Genomic_DNA"/>
</dbReference>
<feature type="region of interest" description="Disordered" evidence="1">
    <location>
        <begin position="364"/>
        <end position="387"/>
    </location>
</feature>
<dbReference type="Proteomes" id="UP000323917">
    <property type="component" value="Chromosome"/>
</dbReference>
<keyword evidence="3" id="KW-1185">Reference proteome</keyword>
<dbReference type="RefSeq" id="WP_148073849.1">
    <property type="nucleotide sequence ID" value="NZ_CP042913.1"/>
</dbReference>
<evidence type="ECO:0008006" key="4">
    <source>
        <dbReference type="Google" id="ProtNLM"/>
    </source>
</evidence>
<dbReference type="OrthoDB" id="288013at2"/>
<sequence>MDRMFFVPTDCRISKTLIGLFSSIAIVAVLTSAALCEVTFPYVAYVSAPQTFARGGPGQQYYPTQQLPQGLALEVYRHDSEGWCAIRPPEGSFCWIAAHEIHRLDQHTAEIAVESAIARVGSSVSPARSAVQVMLHRDERVRLLPAAATDDPRWVRIAPPSGEFRWVAAESVSRTPPLEHSAGVQQASGWMKQSLVTGVSKDNNRGFTHLVQNAVPIQSANSESDIATATPMPSALSSPPLLSAGTADKVEIVAGSPAAAQVSQFSGRNADGSSPPTHAVPRVSTSPRIRFGNSPSVLGPETERVEELQLRLSQVVVHPKEEWQFDQIESEIQVLMEKSDSVSEHEHLHELLERIAQFKHVQAGLPSSPPVEGSSVPNPENGQFTGQTSRVRELAELDLKSDDPFDSKSGGPNEPRYDAVGRLKPVASNGKDAPSYALVDDKGAVISFITPTPDLNLQPYLGMRIGVNGSRGFIPEFRKAHVTAGRVTLIEDRIRR</sequence>
<accession>A0A5B9QMU9</accession>
<dbReference type="KEGG" id="bgok:Pr1d_26210"/>
<feature type="region of interest" description="Disordered" evidence="1">
    <location>
        <begin position="399"/>
        <end position="419"/>
    </location>
</feature>
<proteinExistence type="predicted"/>
<reference evidence="2 3" key="1">
    <citation type="submission" date="2019-08" db="EMBL/GenBank/DDBJ databases">
        <title>Deep-cultivation of Planctomycetes and their phenomic and genomic characterization uncovers novel biology.</title>
        <authorList>
            <person name="Wiegand S."/>
            <person name="Jogler M."/>
            <person name="Boedeker C."/>
            <person name="Pinto D."/>
            <person name="Vollmers J."/>
            <person name="Rivas-Marin E."/>
            <person name="Kohn T."/>
            <person name="Peeters S.H."/>
            <person name="Heuer A."/>
            <person name="Rast P."/>
            <person name="Oberbeckmann S."/>
            <person name="Bunk B."/>
            <person name="Jeske O."/>
            <person name="Meyerdierks A."/>
            <person name="Storesund J.E."/>
            <person name="Kallscheuer N."/>
            <person name="Luecker S."/>
            <person name="Lage O.M."/>
            <person name="Pohl T."/>
            <person name="Merkel B.J."/>
            <person name="Hornburger P."/>
            <person name="Mueller R.-W."/>
            <person name="Bruemmer F."/>
            <person name="Labrenz M."/>
            <person name="Spormann A.M."/>
            <person name="Op den Camp H."/>
            <person name="Overmann J."/>
            <person name="Amann R."/>
            <person name="Jetten M.S.M."/>
            <person name="Mascher T."/>
            <person name="Medema M.H."/>
            <person name="Devos D.P."/>
            <person name="Kaster A.-K."/>
            <person name="Ovreas L."/>
            <person name="Rohde M."/>
            <person name="Galperin M.Y."/>
            <person name="Jogler C."/>
        </authorList>
    </citation>
    <scope>NUCLEOTIDE SEQUENCE [LARGE SCALE GENOMIC DNA]</scope>
    <source>
        <strain evidence="2 3">Pr1d</strain>
    </source>
</reference>
<dbReference type="AlphaFoldDB" id="A0A5B9QMU9"/>